<dbReference type="InterPro" id="IPR021655">
    <property type="entry name" value="Put_metal-bd"/>
</dbReference>
<evidence type="ECO:0000313" key="4">
    <source>
        <dbReference type="Proteomes" id="UP001500954"/>
    </source>
</evidence>
<evidence type="ECO:0000259" key="2">
    <source>
        <dbReference type="Pfam" id="PF18962"/>
    </source>
</evidence>
<organism evidence="3 4">
    <name type="scientific">Snuella lapsa</name>
    <dbReference type="NCBI Taxonomy" id="870481"/>
    <lineage>
        <taxon>Bacteria</taxon>
        <taxon>Pseudomonadati</taxon>
        <taxon>Bacteroidota</taxon>
        <taxon>Flavobacteriia</taxon>
        <taxon>Flavobacteriales</taxon>
        <taxon>Flavobacteriaceae</taxon>
        <taxon>Snuella</taxon>
    </lineage>
</organism>
<keyword evidence="4" id="KW-1185">Reference proteome</keyword>
<dbReference type="Proteomes" id="UP001500954">
    <property type="component" value="Unassembled WGS sequence"/>
</dbReference>
<feature type="domain" description="Secretion system C-terminal sorting" evidence="2">
    <location>
        <begin position="144"/>
        <end position="212"/>
    </location>
</feature>
<protein>
    <recommendedName>
        <fullName evidence="2">Secretion system C-terminal sorting domain-containing protein</fullName>
    </recommendedName>
</protein>
<dbReference type="Pfam" id="PF18962">
    <property type="entry name" value="Por_Secre_tail"/>
    <property type="match status" value="1"/>
</dbReference>
<name>A0ABP6XLW8_9FLAO</name>
<comment type="caution">
    <text evidence="3">The sequence shown here is derived from an EMBL/GenBank/DDBJ whole genome shotgun (WGS) entry which is preliminary data.</text>
</comment>
<dbReference type="Pfam" id="PF11617">
    <property type="entry name" value="Cu-binding_MopE"/>
    <property type="match status" value="3"/>
</dbReference>
<dbReference type="EMBL" id="BAABCY010000049">
    <property type="protein sequence ID" value="GAA3568818.1"/>
    <property type="molecule type" value="Genomic_DNA"/>
</dbReference>
<evidence type="ECO:0000313" key="3">
    <source>
        <dbReference type="EMBL" id="GAA3568818.1"/>
    </source>
</evidence>
<dbReference type="InterPro" id="IPR026444">
    <property type="entry name" value="Secre_tail"/>
</dbReference>
<gene>
    <name evidence="3" type="ORF">GCM10022395_18250</name>
</gene>
<keyword evidence="1" id="KW-0732">Signal</keyword>
<dbReference type="NCBIfam" id="TIGR04183">
    <property type="entry name" value="Por_Secre_tail"/>
    <property type="match status" value="1"/>
</dbReference>
<accession>A0ABP6XLW8</accession>
<reference evidence="4" key="1">
    <citation type="journal article" date="2019" name="Int. J. Syst. Evol. Microbiol.">
        <title>The Global Catalogue of Microorganisms (GCM) 10K type strain sequencing project: providing services to taxonomists for standard genome sequencing and annotation.</title>
        <authorList>
            <consortium name="The Broad Institute Genomics Platform"/>
            <consortium name="The Broad Institute Genome Sequencing Center for Infectious Disease"/>
            <person name="Wu L."/>
            <person name="Ma J."/>
        </authorList>
    </citation>
    <scope>NUCLEOTIDE SEQUENCE [LARGE SCALE GENOMIC DNA]</scope>
    <source>
        <strain evidence="4">JCM 17111</strain>
    </source>
</reference>
<proteinExistence type="predicted"/>
<sequence length="222" mass="24236">MSDNTDCDDGDASVHEPQLYYVDADGDGYGSTTTTMLCESVAPNGYSDNNTDCDDGDASVHEPQLYYVDADGDGYGSTATAMLCESVAPSGYSDNNTDCDDGDINVHPGAEEVLDNDKDDDCNGFIDDGALGEEALELDVIKVLPNPFNTNLIIELPTRYNSQNFEIFLFDLNGRLIIEHNLISVNGIITVNHLETLQQGMYLLKVSTALDNRKLIKRVVKF</sequence>
<evidence type="ECO:0000256" key="1">
    <source>
        <dbReference type="ARBA" id="ARBA00022729"/>
    </source>
</evidence>